<dbReference type="Proteomes" id="UP000246702">
    <property type="component" value="Unassembled WGS sequence"/>
</dbReference>
<dbReference type="RefSeq" id="XP_025472766.1">
    <property type="nucleotide sequence ID" value="XM_025613621.1"/>
</dbReference>
<accession>A0A317XCE1</accession>
<name>A0A317XCE1_9EURO</name>
<sequence>MAEEKHSALDQESGLCQVSSCQTIATRYMQMLLELDYIPWFYSVLAGAGHWVLLAGYLVVPGTFTSLQEKTKDLDEVLTKDSVEESVIKAIRNPPLLGISCSCLALGVTLMLWLSWERRNNYIWLVNKLFIPTFLNAMAGLVSTLINIYTAQGGDWSIIAIMTVIATGLSMVVSMTLTIFYKFCKLESVKREHEMEISARFHKVSPKSSDSV</sequence>
<feature type="transmembrane region" description="Helical" evidence="1">
    <location>
        <begin position="156"/>
        <end position="181"/>
    </location>
</feature>
<keyword evidence="1" id="KW-0812">Transmembrane</keyword>
<keyword evidence="3" id="KW-1185">Reference proteome</keyword>
<proteinExistence type="predicted"/>
<organism evidence="2 3">
    <name type="scientific">Aspergillus sclerotioniger CBS 115572</name>
    <dbReference type="NCBI Taxonomy" id="1450535"/>
    <lineage>
        <taxon>Eukaryota</taxon>
        <taxon>Fungi</taxon>
        <taxon>Dikarya</taxon>
        <taxon>Ascomycota</taxon>
        <taxon>Pezizomycotina</taxon>
        <taxon>Eurotiomycetes</taxon>
        <taxon>Eurotiomycetidae</taxon>
        <taxon>Eurotiales</taxon>
        <taxon>Aspergillaceae</taxon>
        <taxon>Aspergillus</taxon>
        <taxon>Aspergillus subgen. Circumdati</taxon>
    </lineage>
</organism>
<dbReference type="AlphaFoldDB" id="A0A317XCE1"/>
<feature type="transmembrane region" description="Helical" evidence="1">
    <location>
        <begin position="128"/>
        <end position="150"/>
    </location>
</feature>
<dbReference type="STRING" id="1450535.A0A317XCE1"/>
<comment type="caution">
    <text evidence="2">The sequence shown here is derived from an EMBL/GenBank/DDBJ whole genome shotgun (WGS) entry which is preliminary data.</text>
</comment>
<keyword evidence="1" id="KW-1133">Transmembrane helix</keyword>
<evidence type="ECO:0000313" key="3">
    <source>
        <dbReference type="Proteomes" id="UP000246702"/>
    </source>
</evidence>
<dbReference type="OrthoDB" id="3254104at2759"/>
<reference evidence="2 3" key="1">
    <citation type="submission" date="2016-12" db="EMBL/GenBank/DDBJ databases">
        <title>The genomes of Aspergillus section Nigri reveals drivers in fungal speciation.</title>
        <authorList>
            <consortium name="DOE Joint Genome Institute"/>
            <person name="Vesth T.C."/>
            <person name="Nybo J."/>
            <person name="Theobald S."/>
            <person name="Brandl J."/>
            <person name="Frisvad J.C."/>
            <person name="Nielsen K.F."/>
            <person name="Lyhne E.K."/>
            <person name="Kogle M.E."/>
            <person name="Kuo A."/>
            <person name="Riley R."/>
            <person name="Clum A."/>
            <person name="Nolan M."/>
            <person name="Lipzen A."/>
            <person name="Salamov A."/>
            <person name="Henrissat B."/>
            <person name="Wiebenga A."/>
            <person name="De Vries R.P."/>
            <person name="Grigoriev I.V."/>
            <person name="Mortensen U.H."/>
            <person name="Andersen M.R."/>
            <person name="Baker S.E."/>
        </authorList>
    </citation>
    <scope>NUCLEOTIDE SEQUENCE [LARGE SCALE GENOMIC DNA]</scope>
    <source>
        <strain evidence="2 3">CBS 115572</strain>
    </source>
</reference>
<keyword evidence="1" id="KW-0472">Membrane</keyword>
<evidence type="ECO:0000313" key="2">
    <source>
        <dbReference type="EMBL" id="PWY96005.1"/>
    </source>
</evidence>
<dbReference type="GeneID" id="37115764"/>
<dbReference type="EMBL" id="MSFK01000002">
    <property type="protein sequence ID" value="PWY96005.1"/>
    <property type="molecule type" value="Genomic_DNA"/>
</dbReference>
<feature type="transmembrane region" description="Helical" evidence="1">
    <location>
        <begin position="96"/>
        <end position="116"/>
    </location>
</feature>
<feature type="transmembrane region" description="Helical" evidence="1">
    <location>
        <begin position="37"/>
        <end position="60"/>
    </location>
</feature>
<evidence type="ECO:0000256" key="1">
    <source>
        <dbReference type="SAM" id="Phobius"/>
    </source>
</evidence>
<protein>
    <submittedName>
        <fullName evidence="2">Uncharacterized protein</fullName>
    </submittedName>
</protein>
<gene>
    <name evidence="2" type="ORF">BO94DRAFT_552807</name>
</gene>